<keyword evidence="3" id="KW-1185">Reference proteome</keyword>
<dbReference type="RefSeq" id="WP_009284962.1">
    <property type="nucleotide sequence ID" value="NZ_CAIT01000009.1"/>
</dbReference>
<dbReference type="STRING" id="1185876.BN8_05730"/>
<proteinExistence type="predicted"/>
<dbReference type="Proteomes" id="UP000009309">
    <property type="component" value="Unassembled WGS sequence"/>
</dbReference>
<name>I2GR69_9BACT</name>
<protein>
    <recommendedName>
        <fullName evidence="4">Small multi-drug export protein</fullName>
    </recommendedName>
</protein>
<evidence type="ECO:0008006" key="4">
    <source>
        <dbReference type="Google" id="ProtNLM"/>
    </source>
</evidence>
<dbReference type="eggNOG" id="ENOG5033075">
    <property type="taxonomic scope" value="Bacteria"/>
</dbReference>
<feature type="transmembrane region" description="Helical" evidence="1">
    <location>
        <begin position="77"/>
        <end position="97"/>
    </location>
</feature>
<gene>
    <name evidence="2" type="ORF">BN8_05730</name>
</gene>
<feature type="transmembrane region" description="Helical" evidence="1">
    <location>
        <begin position="117"/>
        <end position="137"/>
    </location>
</feature>
<comment type="caution">
    <text evidence="2">The sequence shown here is derived from an EMBL/GenBank/DDBJ whole genome shotgun (WGS) entry which is preliminary data.</text>
</comment>
<dbReference type="AlphaFoldDB" id="I2GR69"/>
<keyword evidence="1" id="KW-1133">Transmembrane helix</keyword>
<dbReference type="EMBL" id="CAIT01000009">
    <property type="protein sequence ID" value="CCH56397.1"/>
    <property type="molecule type" value="Genomic_DNA"/>
</dbReference>
<accession>I2GR69</accession>
<keyword evidence="1" id="KW-0472">Membrane</keyword>
<organism evidence="2 3">
    <name type="scientific">Fibrisoma limi BUZ 3</name>
    <dbReference type="NCBI Taxonomy" id="1185876"/>
    <lineage>
        <taxon>Bacteria</taxon>
        <taxon>Pseudomonadati</taxon>
        <taxon>Bacteroidota</taxon>
        <taxon>Cytophagia</taxon>
        <taxon>Cytophagales</taxon>
        <taxon>Spirosomataceae</taxon>
        <taxon>Fibrisoma</taxon>
    </lineage>
</organism>
<feature type="transmembrane region" description="Helical" evidence="1">
    <location>
        <begin position="7"/>
        <end position="29"/>
    </location>
</feature>
<keyword evidence="1" id="KW-0812">Transmembrane</keyword>
<sequence length="147" mass="16103">MQAAKYFSVIIASTIKFIGGPLAGFALGLSWLETAICTIAGMMLSVLAITFAGAALEALRQRYRKQRPKRFSRRTRLAVRVWKTSGLAGIALLTPLVLTPIGGTVLAVSFKVHKRQILLYMLISATFWAIIQTLAIYQIPGLKGFFS</sequence>
<evidence type="ECO:0000256" key="1">
    <source>
        <dbReference type="SAM" id="Phobius"/>
    </source>
</evidence>
<reference evidence="2 3" key="1">
    <citation type="journal article" date="2012" name="J. Bacteriol.">
        <title>Genome Sequence of the Filamentous Bacterium Fibrisoma limi BUZ 3T.</title>
        <authorList>
            <person name="Filippini M."/>
            <person name="Qi W."/>
            <person name="Jaenicke S."/>
            <person name="Goesmann A."/>
            <person name="Smits T.H."/>
            <person name="Bagheri H.C."/>
        </authorList>
    </citation>
    <scope>NUCLEOTIDE SEQUENCE [LARGE SCALE GENOMIC DNA]</scope>
    <source>
        <strain evidence="3">BUZ 3T</strain>
    </source>
</reference>
<feature type="transmembrane region" description="Helical" evidence="1">
    <location>
        <begin position="35"/>
        <end position="56"/>
    </location>
</feature>
<evidence type="ECO:0000313" key="3">
    <source>
        <dbReference type="Proteomes" id="UP000009309"/>
    </source>
</evidence>
<dbReference type="OrthoDB" id="1467737at2"/>
<evidence type="ECO:0000313" key="2">
    <source>
        <dbReference type="EMBL" id="CCH56397.1"/>
    </source>
</evidence>